<comment type="subcellular location">
    <subcellularLocation>
        <location evidence="1">Cell membrane</location>
        <topology evidence="1">Multi-pass membrane protein</topology>
    </subcellularLocation>
</comment>
<keyword evidence="2" id="KW-1003">Cell membrane</keyword>
<keyword evidence="8 10" id="KW-0675">Receptor</keyword>
<dbReference type="EMBL" id="MT598247">
    <property type="protein sequence ID" value="QNH68056.1"/>
    <property type="molecule type" value="mRNA"/>
</dbReference>
<evidence type="ECO:0000256" key="1">
    <source>
        <dbReference type="ARBA" id="ARBA00004651"/>
    </source>
</evidence>
<sequence>MFCSYYNCNELILESVNLGNNIFLSKWYEQSLSIKRSLIIVIIRSQTPLELRIANLYTISNDLTVGFVKAGFTYVLLSRFDFQ</sequence>
<dbReference type="GO" id="GO:0005886">
    <property type="term" value="C:plasma membrane"/>
    <property type="evidence" value="ECO:0007669"/>
    <property type="project" value="UniProtKB-SubCell"/>
</dbReference>
<protein>
    <submittedName>
        <fullName evidence="10">Odorant receptor 32</fullName>
    </submittedName>
</protein>
<dbReference type="AlphaFoldDB" id="A0A7G7WND0"/>
<reference evidence="10" key="2">
    <citation type="submission" date="2020-06" db="EMBL/GenBank/DDBJ databases">
        <authorList>
            <person name="Qian J."/>
        </authorList>
    </citation>
    <scope>NUCLEOTIDE SEQUENCE</scope>
    <source>
        <tissue evidence="10">Antenna</tissue>
    </source>
</reference>
<keyword evidence="6" id="KW-1133">Transmembrane helix</keyword>
<evidence type="ECO:0000256" key="4">
    <source>
        <dbReference type="ARBA" id="ARBA00022692"/>
    </source>
</evidence>
<organism evidence="10">
    <name type="scientific">Apriona germarii</name>
    <name type="common">Mulberry longhorn beetle</name>
    <name type="synonym">Lamia germarii</name>
    <dbReference type="NCBI Taxonomy" id="157307"/>
    <lineage>
        <taxon>Eukaryota</taxon>
        <taxon>Metazoa</taxon>
        <taxon>Ecdysozoa</taxon>
        <taxon>Arthropoda</taxon>
        <taxon>Hexapoda</taxon>
        <taxon>Insecta</taxon>
        <taxon>Pterygota</taxon>
        <taxon>Neoptera</taxon>
        <taxon>Endopterygota</taxon>
        <taxon>Coleoptera</taxon>
        <taxon>Polyphaga</taxon>
        <taxon>Cucujiformia</taxon>
        <taxon>Chrysomeloidea</taxon>
        <taxon>Cerambycidae</taxon>
        <taxon>Lamiinae</taxon>
        <taxon>Batocerini</taxon>
        <taxon>Apriona</taxon>
    </lineage>
</organism>
<evidence type="ECO:0000256" key="9">
    <source>
        <dbReference type="ARBA" id="ARBA00023224"/>
    </source>
</evidence>
<evidence type="ECO:0000256" key="6">
    <source>
        <dbReference type="ARBA" id="ARBA00022989"/>
    </source>
</evidence>
<dbReference type="PANTHER" id="PTHR21137">
    <property type="entry name" value="ODORANT RECEPTOR"/>
    <property type="match status" value="1"/>
</dbReference>
<dbReference type="GO" id="GO:0007165">
    <property type="term" value="P:signal transduction"/>
    <property type="evidence" value="ECO:0007669"/>
    <property type="project" value="UniProtKB-KW"/>
</dbReference>
<evidence type="ECO:0000256" key="8">
    <source>
        <dbReference type="ARBA" id="ARBA00023170"/>
    </source>
</evidence>
<evidence type="ECO:0000256" key="7">
    <source>
        <dbReference type="ARBA" id="ARBA00023136"/>
    </source>
</evidence>
<keyword evidence="3" id="KW-0716">Sensory transduction</keyword>
<keyword evidence="9" id="KW-0807">Transducer</keyword>
<keyword evidence="7" id="KW-0472">Membrane</keyword>
<evidence type="ECO:0000313" key="10">
    <source>
        <dbReference type="EMBL" id="QNH68056.1"/>
    </source>
</evidence>
<evidence type="ECO:0000256" key="3">
    <source>
        <dbReference type="ARBA" id="ARBA00022606"/>
    </source>
</evidence>
<evidence type="ECO:0000256" key="5">
    <source>
        <dbReference type="ARBA" id="ARBA00022725"/>
    </source>
</evidence>
<keyword evidence="4" id="KW-0812">Transmembrane</keyword>
<evidence type="ECO:0000256" key="2">
    <source>
        <dbReference type="ARBA" id="ARBA00022475"/>
    </source>
</evidence>
<accession>A0A7G7WND0</accession>
<dbReference type="PANTHER" id="PTHR21137:SF35">
    <property type="entry name" value="ODORANT RECEPTOR 19A-RELATED"/>
    <property type="match status" value="1"/>
</dbReference>
<dbReference type="InterPro" id="IPR004117">
    <property type="entry name" value="7tm6_olfct_rcpt"/>
</dbReference>
<dbReference type="Pfam" id="PF02949">
    <property type="entry name" value="7tm_6"/>
    <property type="match status" value="1"/>
</dbReference>
<keyword evidence="5" id="KW-0552">Olfaction</keyword>
<proteinExistence type="evidence at transcript level"/>
<dbReference type="GO" id="GO:0004984">
    <property type="term" value="F:olfactory receptor activity"/>
    <property type="evidence" value="ECO:0007669"/>
    <property type="project" value="InterPro"/>
</dbReference>
<reference evidence="10" key="1">
    <citation type="journal article" date="2020" name="Front. Physiol.">
        <title>Identification and Expression Profile of Olfactory Receptor Genes Based on Apriona germari (Hope) Antennal Transcriptome.</title>
        <authorList>
            <person name="Qian J.L."/>
            <person name="Mang D.Z."/>
            <person name="Lv G.C."/>
            <person name="Ye J."/>
            <person name="Li Z.Q."/>
            <person name="Chu B."/>
            <person name="Sun L."/>
            <person name="Liu Y.J."/>
            <person name="Zhang L.W."/>
        </authorList>
    </citation>
    <scope>NUCLEOTIDE SEQUENCE</scope>
    <source>
        <tissue evidence="10">Antenna</tissue>
    </source>
</reference>
<dbReference type="GO" id="GO:0005549">
    <property type="term" value="F:odorant binding"/>
    <property type="evidence" value="ECO:0007669"/>
    <property type="project" value="InterPro"/>
</dbReference>
<name>A0A7G7WND0_APRGE</name>